<dbReference type="AlphaFoldDB" id="A0A6A5XLZ3"/>
<accession>A0A6A5XLZ3</accession>
<proteinExistence type="predicted"/>
<organism evidence="2 3">
    <name type="scientific">Aaosphaeria arxii CBS 175.79</name>
    <dbReference type="NCBI Taxonomy" id="1450172"/>
    <lineage>
        <taxon>Eukaryota</taxon>
        <taxon>Fungi</taxon>
        <taxon>Dikarya</taxon>
        <taxon>Ascomycota</taxon>
        <taxon>Pezizomycotina</taxon>
        <taxon>Dothideomycetes</taxon>
        <taxon>Pleosporomycetidae</taxon>
        <taxon>Pleosporales</taxon>
        <taxon>Pleosporales incertae sedis</taxon>
        <taxon>Aaosphaeria</taxon>
    </lineage>
</organism>
<name>A0A6A5XLZ3_9PLEO</name>
<sequence length="555" mass="60973">MAKTAVTCSNSDVATIDAAPMEPSLDAASTWLGSSPRKHRATKAGKAHSDNGCYGQPLKATPPHTPQSHHLLLPPIRLKSAKTSTTEHSIMERRPIGGLSDPNNSQNSLALTIMPRSTTTLLDTENGIPTPATSHSNDFEIAHLRNEVNGAQSASNINTVELARQSDVIAHLSGINGRIFNYLRDLDNRIGSLEAENANLRNRLHDSGSNRFSVQHVSDSFYRQREPLRIQYGGIDDRSRSRSPTPERAEQSVSTSDALDLQDEQSASEIGQDATSGGASRSSVIGDSLIADAAPQQDEDGILTECKTEPQSPSKGRGRKRARNVATNKREVHKLDKVMVSSLVRMPKIPITDTEIIVYFFNSLSRPLVAGRLYSRGFGPAKITDTINEHRDLDPPFLRNTCSVKCVTAIRRGAERFKSEWESIRDQFSNASIAEATTLIRDRDRESTEDIDVRELLTALIKHPDEELHGVGGIFTRCVKFCEDKKLSWPLSQIDKLAAKIEANDLADDIAEGIAEDISENNGDSSSDLDSIDEGLYNDLQNYVADHESKDLNNM</sequence>
<dbReference type="OrthoDB" id="3792684at2759"/>
<protein>
    <submittedName>
        <fullName evidence="2">Uncharacterized protein</fullName>
    </submittedName>
</protein>
<keyword evidence="3" id="KW-1185">Reference proteome</keyword>
<feature type="region of interest" description="Disordered" evidence="1">
    <location>
        <begin position="27"/>
        <end position="68"/>
    </location>
</feature>
<dbReference type="RefSeq" id="XP_033382501.1">
    <property type="nucleotide sequence ID" value="XM_033533918.1"/>
</dbReference>
<feature type="compositionally biased region" description="Polar residues" evidence="1">
    <location>
        <begin position="264"/>
        <end position="282"/>
    </location>
</feature>
<feature type="region of interest" description="Disordered" evidence="1">
    <location>
        <begin position="228"/>
        <end position="282"/>
    </location>
</feature>
<feature type="compositionally biased region" description="Basic residues" evidence="1">
    <location>
        <begin position="36"/>
        <end position="46"/>
    </location>
</feature>
<dbReference type="EMBL" id="ML978070">
    <property type="protein sequence ID" value="KAF2014162.1"/>
    <property type="molecule type" value="Genomic_DNA"/>
</dbReference>
<dbReference type="GeneID" id="54291315"/>
<reference evidence="2" key="1">
    <citation type="journal article" date="2020" name="Stud. Mycol.">
        <title>101 Dothideomycetes genomes: a test case for predicting lifestyles and emergence of pathogens.</title>
        <authorList>
            <person name="Haridas S."/>
            <person name="Albert R."/>
            <person name="Binder M."/>
            <person name="Bloem J."/>
            <person name="Labutti K."/>
            <person name="Salamov A."/>
            <person name="Andreopoulos B."/>
            <person name="Baker S."/>
            <person name="Barry K."/>
            <person name="Bills G."/>
            <person name="Bluhm B."/>
            <person name="Cannon C."/>
            <person name="Castanera R."/>
            <person name="Culley D."/>
            <person name="Daum C."/>
            <person name="Ezra D."/>
            <person name="Gonzalez J."/>
            <person name="Henrissat B."/>
            <person name="Kuo A."/>
            <person name="Liang C."/>
            <person name="Lipzen A."/>
            <person name="Lutzoni F."/>
            <person name="Magnuson J."/>
            <person name="Mondo S."/>
            <person name="Nolan M."/>
            <person name="Ohm R."/>
            <person name="Pangilinan J."/>
            <person name="Park H.-J."/>
            <person name="Ramirez L."/>
            <person name="Alfaro M."/>
            <person name="Sun H."/>
            <person name="Tritt A."/>
            <person name="Yoshinaga Y."/>
            <person name="Zwiers L.-H."/>
            <person name="Turgeon B."/>
            <person name="Goodwin S."/>
            <person name="Spatafora J."/>
            <person name="Crous P."/>
            <person name="Grigoriev I."/>
        </authorList>
    </citation>
    <scope>NUCLEOTIDE SEQUENCE</scope>
    <source>
        <strain evidence="2">CBS 175.79</strain>
    </source>
</reference>
<evidence type="ECO:0000313" key="2">
    <source>
        <dbReference type="EMBL" id="KAF2014162.1"/>
    </source>
</evidence>
<evidence type="ECO:0000256" key="1">
    <source>
        <dbReference type="SAM" id="MobiDB-lite"/>
    </source>
</evidence>
<feature type="compositionally biased region" description="Basic and acidic residues" evidence="1">
    <location>
        <begin position="235"/>
        <end position="250"/>
    </location>
</feature>
<dbReference type="Proteomes" id="UP000799778">
    <property type="component" value="Unassembled WGS sequence"/>
</dbReference>
<gene>
    <name evidence="2" type="ORF">BU24DRAFT_492867</name>
</gene>
<feature type="region of interest" description="Disordered" evidence="1">
    <location>
        <begin position="296"/>
        <end position="325"/>
    </location>
</feature>
<evidence type="ECO:0000313" key="3">
    <source>
        <dbReference type="Proteomes" id="UP000799778"/>
    </source>
</evidence>